<dbReference type="SMART" id="SM00530">
    <property type="entry name" value="HTH_XRE"/>
    <property type="match status" value="1"/>
</dbReference>
<dbReference type="InterPro" id="IPR050807">
    <property type="entry name" value="TransReg_Diox_bact_type"/>
</dbReference>
<dbReference type="InterPro" id="IPR010982">
    <property type="entry name" value="Lambda_DNA-bd_dom_sf"/>
</dbReference>
<proteinExistence type="predicted"/>
<gene>
    <name evidence="3" type="ORF">HMPREF9193_01719</name>
</gene>
<dbReference type="Pfam" id="PF01381">
    <property type="entry name" value="HTH_3"/>
    <property type="match status" value="1"/>
</dbReference>
<dbReference type="Gene3D" id="1.10.260.40">
    <property type="entry name" value="lambda repressor-like DNA-binding domains"/>
    <property type="match status" value="1"/>
</dbReference>
<organism evidence="3 4">
    <name type="scientific">Treponema lecithinolyticum ATCC 700332</name>
    <dbReference type="NCBI Taxonomy" id="1321815"/>
    <lineage>
        <taxon>Bacteria</taxon>
        <taxon>Pseudomonadati</taxon>
        <taxon>Spirochaetota</taxon>
        <taxon>Spirochaetia</taxon>
        <taxon>Spirochaetales</taxon>
        <taxon>Treponemataceae</taxon>
        <taxon>Treponema</taxon>
    </lineage>
</organism>
<evidence type="ECO:0000256" key="1">
    <source>
        <dbReference type="ARBA" id="ARBA00023125"/>
    </source>
</evidence>
<evidence type="ECO:0000313" key="3">
    <source>
        <dbReference type="EMBL" id="ERJ92060.1"/>
    </source>
</evidence>
<keyword evidence="1 3" id="KW-0238">DNA-binding</keyword>
<protein>
    <submittedName>
        <fullName evidence="3">DNA-binding helix-turn-helix protein</fullName>
    </submittedName>
</protein>
<dbReference type="PROSITE" id="PS50943">
    <property type="entry name" value="HTH_CROC1"/>
    <property type="match status" value="1"/>
</dbReference>
<keyword evidence="4" id="KW-1185">Reference proteome</keyword>
<dbReference type="RefSeq" id="WP_021687919.1">
    <property type="nucleotide sequence ID" value="NZ_KI260569.1"/>
</dbReference>
<dbReference type="Proteomes" id="UP000016649">
    <property type="component" value="Unassembled WGS sequence"/>
</dbReference>
<evidence type="ECO:0000313" key="4">
    <source>
        <dbReference type="Proteomes" id="UP000016649"/>
    </source>
</evidence>
<feature type="domain" description="HTH cro/C1-type" evidence="2">
    <location>
        <begin position="7"/>
        <end position="61"/>
    </location>
</feature>
<dbReference type="EMBL" id="AWVH01000039">
    <property type="protein sequence ID" value="ERJ92060.1"/>
    <property type="molecule type" value="Genomic_DNA"/>
</dbReference>
<sequence>MNIGRTLQHIRLKKHMSKNELCVKTGLNKGYMYRLENDLISPTFATLEKVAQALEEPLSKLVKEAEHAASCAVYADVSSAESWGSAAESGTRK</sequence>
<dbReference type="PANTHER" id="PTHR46797">
    <property type="entry name" value="HTH-TYPE TRANSCRIPTIONAL REGULATOR"/>
    <property type="match status" value="1"/>
</dbReference>
<reference evidence="3 4" key="1">
    <citation type="submission" date="2013-08" db="EMBL/GenBank/DDBJ databases">
        <authorList>
            <person name="Weinstock G."/>
            <person name="Sodergren E."/>
            <person name="Wylie T."/>
            <person name="Fulton L."/>
            <person name="Fulton R."/>
            <person name="Fronick C."/>
            <person name="O'Laughlin M."/>
            <person name="Godfrey J."/>
            <person name="Miner T."/>
            <person name="Herter B."/>
            <person name="Appelbaum E."/>
            <person name="Cordes M."/>
            <person name="Lek S."/>
            <person name="Wollam A."/>
            <person name="Pepin K.H."/>
            <person name="Palsikar V.B."/>
            <person name="Mitreva M."/>
            <person name="Wilson R.K."/>
        </authorList>
    </citation>
    <scope>NUCLEOTIDE SEQUENCE [LARGE SCALE GENOMIC DNA]</scope>
    <source>
        <strain evidence="3 4">ATCC 700332</strain>
    </source>
</reference>
<dbReference type="PANTHER" id="PTHR46797:SF2">
    <property type="entry name" value="TRANSCRIPTIONAL REGULATOR"/>
    <property type="match status" value="1"/>
</dbReference>
<evidence type="ECO:0000259" key="2">
    <source>
        <dbReference type="PROSITE" id="PS50943"/>
    </source>
</evidence>
<accession>A0ABN0NXE7</accession>
<dbReference type="SUPFAM" id="SSF47413">
    <property type="entry name" value="lambda repressor-like DNA-binding domains"/>
    <property type="match status" value="1"/>
</dbReference>
<name>A0ABN0NXE7_TRELE</name>
<dbReference type="InterPro" id="IPR001387">
    <property type="entry name" value="Cro/C1-type_HTH"/>
</dbReference>
<comment type="caution">
    <text evidence="3">The sequence shown here is derived from an EMBL/GenBank/DDBJ whole genome shotgun (WGS) entry which is preliminary data.</text>
</comment>
<dbReference type="GO" id="GO:0003677">
    <property type="term" value="F:DNA binding"/>
    <property type="evidence" value="ECO:0007669"/>
    <property type="project" value="UniProtKB-KW"/>
</dbReference>